<organism evidence="6 7">
    <name type="scientific">Aldrovandia affinis</name>
    <dbReference type="NCBI Taxonomy" id="143900"/>
    <lineage>
        <taxon>Eukaryota</taxon>
        <taxon>Metazoa</taxon>
        <taxon>Chordata</taxon>
        <taxon>Craniata</taxon>
        <taxon>Vertebrata</taxon>
        <taxon>Euteleostomi</taxon>
        <taxon>Actinopterygii</taxon>
        <taxon>Neopterygii</taxon>
        <taxon>Teleostei</taxon>
        <taxon>Notacanthiformes</taxon>
        <taxon>Halosauridae</taxon>
        <taxon>Aldrovandia</taxon>
    </lineage>
</organism>
<dbReference type="EMBL" id="JAINUG010000141">
    <property type="protein sequence ID" value="KAJ8393048.1"/>
    <property type="molecule type" value="Genomic_DNA"/>
</dbReference>
<evidence type="ECO:0000256" key="2">
    <source>
        <dbReference type="ARBA" id="ARBA00006937"/>
    </source>
</evidence>
<feature type="region of interest" description="Disordered" evidence="4">
    <location>
        <begin position="479"/>
        <end position="504"/>
    </location>
</feature>
<dbReference type="InterPro" id="IPR012461">
    <property type="entry name" value="SACK1"/>
</dbReference>
<dbReference type="PANTHER" id="PTHR16181">
    <property type="entry name" value="PROTEIN FAM83A-RELATED"/>
    <property type="match status" value="1"/>
</dbReference>
<keyword evidence="3" id="KW-0963">Cytoplasm</keyword>
<evidence type="ECO:0000313" key="6">
    <source>
        <dbReference type="EMBL" id="KAJ8393048.1"/>
    </source>
</evidence>
<feature type="region of interest" description="Disordered" evidence="4">
    <location>
        <begin position="601"/>
        <end position="661"/>
    </location>
</feature>
<feature type="domain" description="Scaffolding anchor of CK1" evidence="5">
    <location>
        <begin position="24"/>
        <end position="286"/>
    </location>
</feature>
<gene>
    <name evidence="6" type="ORF">AAFF_G00069520</name>
</gene>
<reference evidence="6" key="1">
    <citation type="journal article" date="2023" name="Science">
        <title>Genome structures resolve the early diversification of teleost fishes.</title>
        <authorList>
            <person name="Parey E."/>
            <person name="Louis A."/>
            <person name="Montfort J."/>
            <person name="Bouchez O."/>
            <person name="Roques C."/>
            <person name="Iampietro C."/>
            <person name="Lluch J."/>
            <person name="Castinel A."/>
            <person name="Donnadieu C."/>
            <person name="Desvignes T."/>
            <person name="Floi Bucao C."/>
            <person name="Jouanno E."/>
            <person name="Wen M."/>
            <person name="Mejri S."/>
            <person name="Dirks R."/>
            <person name="Jansen H."/>
            <person name="Henkel C."/>
            <person name="Chen W.J."/>
            <person name="Zahm M."/>
            <person name="Cabau C."/>
            <person name="Klopp C."/>
            <person name="Thompson A.W."/>
            <person name="Robinson-Rechavi M."/>
            <person name="Braasch I."/>
            <person name="Lecointre G."/>
            <person name="Bobe J."/>
            <person name="Postlethwait J.H."/>
            <person name="Berthelot C."/>
            <person name="Roest Crollius H."/>
            <person name="Guiguen Y."/>
        </authorList>
    </citation>
    <scope>NUCLEOTIDE SEQUENCE</scope>
    <source>
        <strain evidence="6">NC1722</strain>
    </source>
</reference>
<comment type="subcellular location">
    <subcellularLocation>
        <location evidence="1">Cytoplasm</location>
    </subcellularLocation>
</comment>
<evidence type="ECO:0000259" key="5">
    <source>
        <dbReference type="Pfam" id="PF07894"/>
    </source>
</evidence>
<dbReference type="FunFam" id="3.30.870.10:FF:000004">
    <property type="entry name" value="protein FAM83H isoform X2"/>
    <property type="match status" value="1"/>
</dbReference>
<name>A0AAD7RZG6_9TELE</name>
<dbReference type="InterPro" id="IPR043502">
    <property type="entry name" value="DNA/RNA_pol_sf"/>
</dbReference>
<dbReference type="PANTHER" id="PTHR16181:SF29">
    <property type="entry name" value="PROTEIN FAM83A-RELATED"/>
    <property type="match status" value="1"/>
</dbReference>
<evidence type="ECO:0000313" key="7">
    <source>
        <dbReference type="Proteomes" id="UP001221898"/>
    </source>
</evidence>
<dbReference type="GO" id="GO:0016020">
    <property type="term" value="C:membrane"/>
    <property type="evidence" value="ECO:0007669"/>
    <property type="project" value="TreeGrafter"/>
</dbReference>
<sequence length="765" mass="85544">MYQSAVPFERQLSQLSSLTGELDPEDYVQPHYKESYRLAIYALVSGGKDAYYDFLKAEQIGNFLSERELLYILENVEQPAESYRSEETTDDACSSGTYWPMESDLETPDLDLGWPTVVHEIMETSINLLFHPPRQNCPTIKEVIRKHIQEAKQVIAIVMDIFTDVDIFKEIVEASLRGIAVYVLLDDFHIKDFLSMAEQQDVQIQKMRNMRVRTVKGLGYLCRSGARFHGAMEQKFILVDSQTVVYGSYSFMWSYEKINLSLVQVITGQLVKGFDEEFRVLFARSTAPTVGLMESVSLDGKHNGVSSVGVCAPRFTQPFTRRDQPNHILDMVYKRACGRQPGSKHSMAENEVKLRNKRPVDNRSAINHSNGTQHRLHQLQGMDTCDFLKRHSYGGERQEGPCIPNQSTETNAASNWNAIRGGDPLRPGRVSRLYNRDISKRQSYHGTDKQVLSLQESLPSWEQTTKSCLRMRRIKSYLDNTDSHDGNSNDNGEPAGTQCDGLDSRPNQYVLSRLRSSIVFTSTIPEHPESNVNTTSTSSTQCGSSTSRTPYPSMRWNPVKSVESRMRQDDYSFKRHSFHTLDEPSGSKNLGPVREPYQPVYLNHDRTRGNQSVQNPDIRKKYSLAEPTPNAENGASEEPPSGRVCGGLSENGESEGTTSPRPCVTREVRAFLGMAEFCRQWVPGFSVIAAPLTALLTGKPGPFGDVGVAPGSMSPTPGRCLCPTPASLAAFLQLEMLLLQVIHLLHEGKRPAGSDPASPGVDLLN</sequence>
<feature type="compositionally biased region" description="Low complexity" evidence="4">
    <location>
        <begin position="530"/>
        <end position="549"/>
    </location>
</feature>
<proteinExistence type="inferred from homology"/>
<accession>A0AAD7RZG6</accession>
<evidence type="ECO:0000256" key="4">
    <source>
        <dbReference type="SAM" id="MobiDB-lite"/>
    </source>
</evidence>
<dbReference type="GO" id="GO:0007165">
    <property type="term" value="P:signal transduction"/>
    <property type="evidence" value="ECO:0007669"/>
    <property type="project" value="TreeGrafter"/>
</dbReference>
<evidence type="ECO:0000256" key="3">
    <source>
        <dbReference type="ARBA" id="ARBA00022490"/>
    </source>
</evidence>
<dbReference type="AlphaFoldDB" id="A0AAD7RZG6"/>
<feature type="region of interest" description="Disordered" evidence="4">
    <location>
        <begin position="525"/>
        <end position="556"/>
    </location>
</feature>
<comment type="similarity">
    <text evidence="2">Belongs to the FAM83 family.</text>
</comment>
<keyword evidence="7" id="KW-1185">Reference proteome</keyword>
<evidence type="ECO:0000256" key="1">
    <source>
        <dbReference type="ARBA" id="ARBA00004496"/>
    </source>
</evidence>
<dbReference type="Gene3D" id="3.30.870.10">
    <property type="entry name" value="Endonuclease Chain A"/>
    <property type="match status" value="1"/>
</dbReference>
<dbReference type="SUPFAM" id="SSF56672">
    <property type="entry name" value="DNA/RNA polymerases"/>
    <property type="match status" value="1"/>
</dbReference>
<comment type="caution">
    <text evidence="6">The sequence shown here is derived from an EMBL/GenBank/DDBJ whole genome shotgun (WGS) entry which is preliminary data.</text>
</comment>
<dbReference type="GO" id="GO:0019901">
    <property type="term" value="F:protein kinase binding"/>
    <property type="evidence" value="ECO:0007669"/>
    <property type="project" value="TreeGrafter"/>
</dbReference>
<dbReference type="GO" id="GO:0005737">
    <property type="term" value="C:cytoplasm"/>
    <property type="evidence" value="ECO:0007669"/>
    <property type="project" value="UniProtKB-SubCell"/>
</dbReference>
<dbReference type="SUPFAM" id="SSF56024">
    <property type="entry name" value="Phospholipase D/nuclease"/>
    <property type="match status" value="1"/>
</dbReference>
<dbReference type="Pfam" id="PF07894">
    <property type="entry name" value="SACK1"/>
    <property type="match status" value="1"/>
</dbReference>
<dbReference type="Gene3D" id="3.30.70.270">
    <property type="match status" value="1"/>
</dbReference>
<protein>
    <recommendedName>
        <fullName evidence="5">Scaffolding anchor of CK1 domain-containing protein</fullName>
    </recommendedName>
</protein>
<dbReference type="InterPro" id="IPR043128">
    <property type="entry name" value="Rev_trsase/Diguanyl_cyclase"/>
</dbReference>
<dbReference type="InterPro" id="IPR050944">
    <property type="entry name" value="FAM83"/>
</dbReference>
<dbReference type="Proteomes" id="UP001221898">
    <property type="component" value="Unassembled WGS sequence"/>
</dbReference>